<protein>
    <submittedName>
        <fullName evidence="2">Uncharacterized protein</fullName>
    </submittedName>
</protein>
<name>A0A935W433_9PROT</name>
<comment type="caution">
    <text evidence="2">The sequence shown here is derived from an EMBL/GenBank/DDBJ whole genome shotgun (WGS) entry which is preliminary data.</text>
</comment>
<dbReference type="EMBL" id="JADJOT010000005">
    <property type="protein sequence ID" value="MBK7953503.1"/>
    <property type="molecule type" value="Genomic_DNA"/>
</dbReference>
<proteinExistence type="predicted"/>
<sequence length="93" mass="10075">MGECELSKKRLVVAVEQAIEERFVDTDAMSVLTPGGRFQVVWDPRGNVTAMAQLGFFGEYLATTDLFENHDEGVQSATKIRVGSEKSPGPNGG</sequence>
<dbReference type="Proteomes" id="UP000706151">
    <property type="component" value="Unassembled WGS sequence"/>
</dbReference>
<feature type="region of interest" description="Disordered" evidence="1">
    <location>
        <begin position="73"/>
        <end position="93"/>
    </location>
</feature>
<evidence type="ECO:0000313" key="2">
    <source>
        <dbReference type="EMBL" id="MBK7953503.1"/>
    </source>
</evidence>
<gene>
    <name evidence="2" type="ORF">IPK02_05745</name>
</gene>
<evidence type="ECO:0000313" key="3">
    <source>
        <dbReference type="Proteomes" id="UP000706151"/>
    </source>
</evidence>
<dbReference type="AlphaFoldDB" id="A0A935W433"/>
<evidence type="ECO:0000256" key="1">
    <source>
        <dbReference type="SAM" id="MobiDB-lite"/>
    </source>
</evidence>
<organism evidence="2 3">
    <name type="scientific">Candidatus Accumulibacter affinis</name>
    <dbReference type="NCBI Taxonomy" id="2954384"/>
    <lineage>
        <taxon>Bacteria</taxon>
        <taxon>Pseudomonadati</taxon>
        <taxon>Pseudomonadota</taxon>
        <taxon>Betaproteobacteria</taxon>
        <taxon>Candidatus Accumulibacter</taxon>
    </lineage>
</organism>
<accession>A0A935W433</accession>
<reference evidence="2 3" key="1">
    <citation type="submission" date="2020-10" db="EMBL/GenBank/DDBJ databases">
        <title>Connecting structure to function with the recovery of over 1000 high-quality activated sludge metagenome-assembled genomes encoding full-length rRNA genes using long-read sequencing.</title>
        <authorList>
            <person name="Singleton C.M."/>
            <person name="Petriglieri F."/>
            <person name="Kristensen J.M."/>
            <person name="Kirkegaard R.H."/>
            <person name="Michaelsen T.Y."/>
            <person name="Andersen M.H."/>
            <person name="Karst S.M."/>
            <person name="Dueholm M.S."/>
            <person name="Nielsen P.H."/>
            <person name="Albertsen M."/>
        </authorList>
    </citation>
    <scope>NUCLEOTIDE SEQUENCE [LARGE SCALE GENOMIC DNA]</scope>
    <source>
        <strain evidence="2">Fred_18-Q3-R57-64_BAT3C.720</strain>
    </source>
</reference>